<feature type="chain" id="PRO_5004209078" description="Ecp2 effector protein domain-containing protein" evidence="1">
    <location>
        <begin position="26"/>
        <end position="210"/>
    </location>
</feature>
<keyword evidence="1" id="KW-0732">Signal</keyword>
<evidence type="ECO:0008006" key="4">
    <source>
        <dbReference type="Google" id="ProtNLM"/>
    </source>
</evidence>
<evidence type="ECO:0000313" key="3">
    <source>
        <dbReference type="Proteomes" id="UP000001056"/>
    </source>
</evidence>
<keyword evidence="3" id="KW-1185">Reference proteome</keyword>
<feature type="signal peptide" evidence="1">
    <location>
        <begin position="1"/>
        <end position="25"/>
    </location>
</feature>
<dbReference type="HOGENOM" id="CLU_089018_0_0_1"/>
<dbReference type="eggNOG" id="ENOG502T5P8">
    <property type="taxonomic scope" value="Eukaryota"/>
</dbReference>
<evidence type="ECO:0000256" key="1">
    <source>
        <dbReference type="SAM" id="SignalP"/>
    </source>
</evidence>
<dbReference type="STRING" id="306901.Q2H9P4"/>
<dbReference type="AlphaFoldDB" id="Q2H9P4"/>
<dbReference type="EMBL" id="CH408030">
    <property type="protein sequence ID" value="EAQ91125.1"/>
    <property type="molecule type" value="Genomic_DNA"/>
</dbReference>
<dbReference type="OMA" id="NCHPQGG"/>
<dbReference type="InParanoid" id="Q2H9P4"/>
<reference evidence="3" key="1">
    <citation type="journal article" date="2015" name="Genome Announc.">
        <title>Draft genome sequence of the cellulolytic fungus Chaetomium globosum.</title>
        <authorList>
            <person name="Cuomo C.A."/>
            <person name="Untereiner W.A."/>
            <person name="Ma L.-J."/>
            <person name="Grabherr M."/>
            <person name="Birren B.W."/>
        </authorList>
    </citation>
    <scope>NUCLEOTIDE SEQUENCE [LARGE SCALE GENOMIC DNA]</scope>
    <source>
        <strain evidence="3">ATCC 6205 / CBS 148.51 / DSM 1962 / NBRC 6347 / NRRL 1970</strain>
    </source>
</reference>
<gene>
    <name evidence="2" type="ORF">CHGG_03060</name>
</gene>
<protein>
    <recommendedName>
        <fullName evidence="4">Ecp2 effector protein domain-containing protein</fullName>
    </recommendedName>
</protein>
<name>Q2H9P4_CHAGB</name>
<dbReference type="PANTHER" id="PTHR35605">
    <property type="entry name" value="ECP2 EFFECTOR PROTEIN DOMAIN-CONTAINING PROTEIN-RELATED"/>
    <property type="match status" value="1"/>
</dbReference>
<dbReference type="GeneID" id="4389084"/>
<sequence length="210" mass="23196">MTFTNLRSIALTSVLAAAAVAPPAAKDSPIEGYTIAPATWEFNGPDGQTVQLNGTAQEVVAQFDVLVPNSRAQLIASITAASTSTSRHDENSLLEKCYDETKLHCWVGHWDYARLSAIQDGIDYLNGVPGRPWHNPRPSTCARVSCSYGSAIYWCNDNRSRKELNSYQNIAHGADRIKNTCHEIFPSMTLTQGQIFYKDNWNVIVRGDDC</sequence>
<dbReference type="RefSeq" id="XP_001229576.1">
    <property type="nucleotide sequence ID" value="XM_001229575.1"/>
</dbReference>
<dbReference type="Proteomes" id="UP000001056">
    <property type="component" value="Unassembled WGS sequence"/>
</dbReference>
<evidence type="ECO:0000313" key="2">
    <source>
        <dbReference type="EMBL" id="EAQ91125.1"/>
    </source>
</evidence>
<dbReference type="OrthoDB" id="4589349at2759"/>
<dbReference type="PANTHER" id="PTHR35605:SF1">
    <property type="entry name" value="ECP2 EFFECTOR PROTEIN DOMAIN-CONTAINING PROTEIN-RELATED"/>
    <property type="match status" value="1"/>
</dbReference>
<accession>Q2H9P4</accession>
<proteinExistence type="predicted"/>
<organism evidence="2 3">
    <name type="scientific">Chaetomium globosum (strain ATCC 6205 / CBS 148.51 / DSM 1962 / NBRC 6347 / NRRL 1970)</name>
    <name type="common">Soil fungus</name>
    <dbReference type="NCBI Taxonomy" id="306901"/>
    <lineage>
        <taxon>Eukaryota</taxon>
        <taxon>Fungi</taxon>
        <taxon>Dikarya</taxon>
        <taxon>Ascomycota</taxon>
        <taxon>Pezizomycotina</taxon>
        <taxon>Sordariomycetes</taxon>
        <taxon>Sordariomycetidae</taxon>
        <taxon>Sordariales</taxon>
        <taxon>Chaetomiaceae</taxon>
        <taxon>Chaetomium</taxon>
    </lineage>
</organism>
<dbReference type="VEuPathDB" id="FungiDB:CHGG_03060"/>